<evidence type="ECO:0000256" key="2">
    <source>
        <dbReference type="ARBA" id="ARBA00022777"/>
    </source>
</evidence>
<organism evidence="5 6">
    <name type="scientific">Roseinatronobacter alkalisoli</name>
    <dbReference type="NCBI Taxonomy" id="3028235"/>
    <lineage>
        <taxon>Bacteria</taxon>
        <taxon>Pseudomonadati</taxon>
        <taxon>Pseudomonadota</taxon>
        <taxon>Alphaproteobacteria</taxon>
        <taxon>Rhodobacterales</taxon>
        <taxon>Paracoccaceae</taxon>
        <taxon>Roseinatronobacter</taxon>
    </lineage>
</organism>
<dbReference type="GO" id="GO:0016301">
    <property type="term" value="F:kinase activity"/>
    <property type="evidence" value="ECO:0007669"/>
    <property type="project" value="UniProtKB-KW"/>
</dbReference>
<evidence type="ECO:0000256" key="3">
    <source>
        <dbReference type="SAM" id="MobiDB-lite"/>
    </source>
</evidence>
<keyword evidence="6" id="KW-1185">Reference proteome</keyword>
<dbReference type="InterPro" id="IPR018485">
    <property type="entry name" value="FGGY_C"/>
</dbReference>
<dbReference type="PANTHER" id="PTHR43435:SF4">
    <property type="entry name" value="FGGY CARBOHYDRATE KINASE DOMAIN-CONTAINING PROTEIN"/>
    <property type="match status" value="1"/>
</dbReference>
<dbReference type="SUPFAM" id="SSF53067">
    <property type="entry name" value="Actin-like ATPase domain"/>
    <property type="match status" value="2"/>
</dbReference>
<evidence type="ECO:0000313" key="5">
    <source>
        <dbReference type="EMBL" id="MDD7973703.1"/>
    </source>
</evidence>
<protein>
    <submittedName>
        <fullName evidence="5">FGGY-family carbohydrate kinase</fullName>
    </submittedName>
</protein>
<dbReference type="EMBL" id="JAQZSM010000049">
    <property type="protein sequence ID" value="MDD7973703.1"/>
    <property type="molecule type" value="Genomic_DNA"/>
</dbReference>
<dbReference type="Proteomes" id="UP001431784">
    <property type="component" value="Unassembled WGS sequence"/>
</dbReference>
<evidence type="ECO:0000256" key="1">
    <source>
        <dbReference type="ARBA" id="ARBA00022679"/>
    </source>
</evidence>
<accession>A0ABT5TF15</accession>
<comment type="caution">
    <text evidence="5">The sequence shown here is derived from an EMBL/GenBank/DDBJ whole genome shotgun (WGS) entry which is preliminary data.</text>
</comment>
<keyword evidence="2 5" id="KW-0418">Kinase</keyword>
<feature type="region of interest" description="Disordered" evidence="3">
    <location>
        <begin position="510"/>
        <end position="534"/>
    </location>
</feature>
<dbReference type="Pfam" id="PF02782">
    <property type="entry name" value="FGGY_C"/>
    <property type="match status" value="1"/>
</dbReference>
<dbReference type="Gene3D" id="3.30.420.40">
    <property type="match status" value="2"/>
</dbReference>
<feature type="domain" description="Carbohydrate kinase FGGY C-terminal" evidence="4">
    <location>
        <begin position="269"/>
        <end position="457"/>
    </location>
</feature>
<sequence length="534" mass="57030">MTGACIIGLDYGTESARGVLLEVDTGLQIASHTYPYRHGVMMRTTPGGKALPRGWALQNAPDYAEAAEAILSALGRGRDIAAIGLGFTASSPMPAKRDGTPLSVLHPDAPHAYVKLWKHGSAQPYADEINAKGGAFLDNFGGKLSGEWLVAKAAQMQAEAPDLWAETNRFIEAGDWLVWQLTGRETRSLAFAAFKAQYSDRYPEGLVPGLEERLRDPVKVGSSAGGLSKEWRKRTGITGRAIVAVAVIDSHVVLPAINVVSGGSFVGALGTSAAYMFLSDDFRPLPKGIEGVAWNGSVRDLWCYEAGQACFGDILAWFVRTFPKGDTSANSFAAYDAAVDGMQPGDSHLLAVDWWNGNRVPLADSNLSGMLFGMTLETTAVGIYRALMEALCFGAKSVLDLFEADGFAINRVVMTSGLATKNPVLIQMMADVMQRVIEVPQIDNATAVGAAIHGAVAGEIVPDYPEGARKFGAKAVTIFDPDPSRASAYGALYDQYQVLCRQAPIRQSLRELNSIPSPTKAGRPDGQEIKESVA</sequence>
<dbReference type="InterPro" id="IPR000577">
    <property type="entry name" value="Carb_kinase_FGGY"/>
</dbReference>
<dbReference type="InterPro" id="IPR043129">
    <property type="entry name" value="ATPase_NBD"/>
</dbReference>
<dbReference type="RefSeq" id="WP_274354363.1">
    <property type="nucleotide sequence ID" value="NZ_JAQZSM010000049.1"/>
</dbReference>
<dbReference type="PANTHER" id="PTHR43435">
    <property type="entry name" value="RIBULOKINASE"/>
    <property type="match status" value="1"/>
</dbReference>
<gene>
    <name evidence="5" type="ORF">PUT78_21820</name>
</gene>
<reference evidence="5" key="1">
    <citation type="submission" date="2023-02" db="EMBL/GenBank/DDBJ databases">
        <title>Description of Roseinatronobacter alkalisoli sp. nov., an alkaliphilic bacerium isolated from soda soil.</title>
        <authorList>
            <person name="Wei W."/>
        </authorList>
    </citation>
    <scope>NUCLEOTIDE SEQUENCE</scope>
    <source>
        <strain evidence="5">HJB301</strain>
    </source>
</reference>
<feature type="compositionally biased region" description="Basic and acidic residues" evidence="3">
    <location>
        <begin position="522"/>
        <end position="534"/>
    </location>
</feature>
<name>A0ABT5TF15_9RHOB</name>
<dbReference type="PIRSF" id="PIRSF000538">
    <property type="entry name" value="GlpK"/>
    <property type="match status" value="1"/>
</dbReference>
<proteinExistence type="predicted"/>
<evidence type="ECO:0000259" key="4">
    <source>
        <dbReference type="Pfam" id="PF02782"/>
    </source>
</evidence>
<evidence type="ECO:0000313" key="6">
    <source>
        <dbReference type="Proteomes" id="UP001431784"/>
    </source>
</evidence>
<keyword evidence="1" id="KW-0808">Transferase</keyword>